<evidence type="ECO:0000313" key="3">
    <source>
        <dbReference type="Proteomes" id="UP001232148"/>
    </source>
</evidence>
<reference evidence="2" key="1">
    <citation type="submission" date="2021-06" db="EMBL/GenBank/DDBJ databases">
        <title>Comparative genomics, transcriptomics and evolutionary studies reveal genomic signatures of adaptation to plant cell wall in hemibiotrophic fungi.</title>
        <authorList>
            <consortium name="DOE Joint Genome Institute"/>
            <person name="Baroncelli R."/>
            <person name="Diaz J.F."/>
            <person name="Benocci T."/>
            <person name="Peng M."/>
            <person name="Battaglia E."/>
            <person name="Haridas S."/>
            <person name="Andreopoulos W."/>
            <person name="Labutti K."/>
            <person name="Pangilinan J."/>
            <person name="Floch G.L."/>
            <person name="Makela M.R."/>
            <person name="Henrissat B."/>
            <person name="Grigoriev I.V."/>
            <person name="Crouch J.A."/>
            <person name="De Vries R.P."/>
            <person name="Sukno S.A."/>
            <person name="Thon M.R."/>
        </authorList>
    </citation>
    <scope>NUCLEOTIDE SEQUENCE</scope>
    <source>
        <strain evidence="2">MAFF235873</strain>
    </source>
</reference>
<keyword evidence="3" id="KW-1185">Reference proteome</keyword>
<evidence type="ECO:0000313" key="2">
    <source>
        <dbReference type="EMBL" id="KAK2023012.1"/>
    </source>
</evidence>
<dbReference type="AlphaFoldDB" id="A0AAD9H762"/>
<protein>
    <submittedName>
        <fullName evidence="2">Uncharacterized protein</fullName>
    </submittedName>
</protein>
<keyword evidence="1" id="KW-0812">Transmembrane</keyword>
<keyword evidence="1" id="KW-1133">Transmembrane helix</keyword>
<dbReference type="EMBL" id="MU843016">
    <property type="protein sequence ID" value="KAK2023012.1"/>
    <property type="molecule type" value="Genomic_DNA"/>
</dbReference>
<name>A0AAD9H762_9PEZI</name>
<accession>A0AAD9H762</accession>
<gene>
    <name evidence="2" type="ORF">LX32DRAFT_165864</name>
</gene>
<evidence type="ECO:0000256" key="1">
    <source>
        <dbReference type="SAM" id="Phobius"/>
    </source>
</evidence>
<comment type="caution">
    <text evidence="2">The sequence shown here is derived from an EMBL/GenBank/DDBJ whole genome shotgun (WGS) entry which is preliminary data.</text>
</comment>
<feature type="transmembrane region" description="Helical" evidence="1">
    <location>
        <begin position="141"/>
        <end position="162"/>
    </location>
</feature>
<organism evidence="2 3">
    <name type="scientific">Colletotrichum zoysiae</name>
    <dbReference type="NCBI Taxonomy" id="1216348"/>
    <lineage>
        <taxon>Eukaryota</taxon>
        <taxon>Fungi</taxon>
        <taxon>Dikarya</taxon>
        <taxon>Ascomycota</taxon>
        <taxon>Pezizomycotina</taxon>
        <taxon>Sordariomycetes</taxon>
        <taxon>Hypocreomycetidae</taxon>
        <taxon>Glomerellales</taxon>
        <taxon>Glomerellaceae</taxon>
        <taxon>Colletotrichum</taxon>
        <taxon>Colletotrichum graminicola species complex</taxon>
    </lineage>
</organism>
<sequence length="179" mass="19625">MRQSRRGRPGWDERTQALATAWTTMLAVTSLPHHAGFHPKVDAGSPLRGILVRTMTPPPGIEDLPISSHDHVYWPAGGERGERAMYPGTGPTEDIVLCKKRRRHHGVSSSQPVSAWPLVTHHPWLALVVLMETTRSTSPSSVYIIALTRAVVTSVSLSLFILQPTSIPLSLSLFNLSVL</sequence>
<keyword evidence="1" id="KW-0472">Membrane</keyword>
<proteinExistence type="predicted"/>
<dbReference type="Proteomes" id="UP001232148">
    <property type="component" value="Unassembled WGS sequence"/>
</dbReference>